<accession>A0A382VDJ3</accession>
<proteinExistence type="predicted"/>
<evidence type="ECO:0000313" key="1">
    <source>
        <dbReference type="EMBL" id="SVD43978.1"/>
    </source>
</evidence>
<protein>
    <submittedName>
        <fullName evidence="1">Uncharacterized protein</fullName>
    </submittedName>
</protein>
<name>A0A382VDJ3_9ZZZZ</name>
<dbReference type="AlphaFoldDB" id="A0A382VDJ3"/>
<dbReference type="EMBL" id="UINC01150764">
    <property type="protein sequence ID" value="SVD43978.1"/>
    <property type="molecule type" value="Genomic_DNA"/>
</dbReference>
<organism evidence="1">
    <name type="scientific">marine metagenome</name>
    <dbReference type="NCBI Taxonomy" id="408172"/>
    <lineage>
        <taxon>unclassified sequences</taxon>
        <taxon>metagenomes</taxon>
        <taxon>ecological metagenomes</taxon>
    </lineage>
</organism>
<reference evidence="1" key="1">
    <citation type="submission" date="2018-05" db="EMBL/GenBank/DDBJ databases">
        <authorList>
            <person name="Lanie J.A."/>
            <person name="Ng W.-L."/>
            <person name="Kazmierczak K.M."/>
            <person name="Andrzejewski T.M."/>
            <person name="Davidsen T.M."/>
            <person name="Wayne K.J."/>
            <person name="Tettelin H."/>
            <person name="Glass J.I."/>
            <person name="Rusch D."/>
            <person name="Podicherti R."/>
            <person name="Tsui H.-C.T."/>
            <person name="Winkler M.E."/>
        </authorList>
    </citation>
    <scope>NUCLEOTIDE SEQUENCE</scope>
</reference>
<sequence>MIYSLWEVTPSRSEGFFVNKHNPIRNFMLSPTLFPRAYVQKLMSFLKVKN</sequence>
<gene>
    <name evidence="1" type="ORF">METZ01_LOCUS396832</name>
</gene>